<protein>
    <submittedName>
        <fullName evidence="2">Uncharacterized protein</fullName>
    </submittedName>
</protein>
<organism evidence="2">
    <name type="scientific">Balaenoptera musculus</name>
    <name type="common">Blue whale</name>
    <dbReference type="NCBI Taxonomy" id="9771"/>
    <lineage>
        <taxon>Eukaryota</taxon>
        <taxon>Metazoa</taxon>
        <taxon>Chordata</taxon>
        <taxon>Craniata</taxon>
        <taxon>Vertebrata</taxon>
        <taxon>Euteleostomi</taxon>
        <taxon>Mammalia</taxon>
        <taxon>Eutheria</taxon>
        <taxon>Laurasiatheria</taxon>
        <taxon>Artiodactyla</taxon>
        <taxon>Whippomorpha</taxon>
        <taxon>Cetacea</taxon>
        <taxon>Mysticeti</taxon>
        <taxon>Balaenopteridae</taxon>
        <taxon>Balaenoptera</taxon>
    </lineage>
</organism>
<evidence type="ECO:0000313" key="2">
    <source>
        <dbReference type="Ensembl" id="ENSBMSP00010019984.1"/>
    </source>
</evidence>
<proteinExistence type="predicted"/>
<dbReference type="AlphaFoldDB" id="A0A8C0DDW2"/>
<feature type="region of interest" description="Disordered" evidence="1">
    <location>
        <begin position="57"/>
        <end position="77"/>
    </location>
</feature>
<accession>A0A8C0DDW2</accession>
<dbReference type="Ensembl" id="ENSBMST00010022075.1">
    <property type="protein sequence ID" value="ENSBMSP00010019984.1"/>
    <property type="gene ID" value="ENSBMSG00010014568.1"/>
</dbReference>
<dbReference type="GeneTree" id="ENSGT00990000209452"/>
<sequence length="77" mass="7860">MSPLRIVPSQLLSQLYCGLISPASAQTKICLTMARPRSGHASGLCLKPVPGVGVLPLPAGGGAEQGAQRPAPGHHRV</sequence>
<reference evidence="2" key="1">
    <citation type="submission" date="2023-09" db="UniProtKB">
        <authorList>
            <consortium name="Ensembl"/>
        </authorList>
    </citation>
    <scope>IDENTIFICATION</scope>
</reference>
<name>A0A8C0DDW2_BALMU</name>
<evidence type="ECO:0000256" key="1">
    <source>
        <dbReference type="SAM" id="MobiDB-lite"/>
    </source>
</evidence>